<dbReference type="SUPFAM" id="SSF52343">
    <property type="entry name" value="Ferredoxin reductase-like, C-terminal NADP-linked domain"/>
    <property type="match status" value="1"/>
</dbReference>
<dbReference type="GO" id="GO:0046872">
    <property type="term" value="F:metal ion binding"/>
    <property type="evidence" value="ECO:0007669"/>
    <property type="project" value="UniProtKB-KW"/>
</dbReference>
<evidence type="ECO:0000256" key="11">
    <source>
        <dbReference type="PIRSR" id="PIRSR006816-2"/>
    </source>
</evidence>
<keyword evidence="8 11" id="KW-0408">Iron</keyword>
<feature type="binding site" evidence="11">
    <location>
        <position position="199"/>
    </location>
    <ligand>
        <name>[2Fe-2S] cluster</name>
        <dbReference type="ChEBI" id="CHEBI:190135"/>
    </ligand>
</feature>
<protein>
    <submittedName>
        <fullName evidence="13">Dihydroorotate dehydrogenase electron transfer subunit</fullName>
    </submittedName>
</protein>
<dbReference type="SUPFAM" id="SSF63380">
    <property type="entry name" value="Riboflavin synthase domain-like"/>
    <property type="match status" value="1"/>
</dbReference>
<evidence type="ECO:0000256" key="9">
    <source>
        <dbReference type="ARBA" id="ARBA00023014"/>
    </source>
</evidence>
<keyword evidence="7" id="KW-0249">Electron transport</keyword>
<evidence type="ECO:0000313" key="13">
    <source>
        <dbReference type="EMBL" id="ACI17288.1"/>
    </source>
</evidence>
<dbReference type="Gene3D" id="2.10.240.10">
    <property type="entry name" value="Dihydroorotate dehydrogenase, electron transfer subunit"/>
    <property type="match status" value="1"/>
</dbReference>
<evidence type="ECO:0000256" key="7">
    <source>
        <dbReference type="ARBA" id="ARBA00022982"/>
    </source>
</evidence>
<evidence type="ECO:0000256" key="4">
    <source>
        <dbReference type="ARBA" id="ARBA00022714"/>
    </source>
</evidence>
<reference evidence="14" key="1">
    <citation type="submission" date="2008-08" db="EMBL/GenBank/DDBJ databases">
        <title>The complete genome sequence of Coprothermobacter proteolyticus strain ATCC 5245 / DSM 5265 / BT.</title>
        <authorList>
            <person name="Dodson R.J."/>
            <person name="Durkin A.S."/>
            <person name="Wu M."/>
            <person name="Eisen J."/>
            <person name="Sutton G."/>
        </authorList>
    </citation>
    <scope>NUCLEOTIDE SEQUENCE [LARGE SCALE GENOMIC DNA]</scope>
    <source>
        <strain evidence="14">ATCC 35245 / DSM 5265 / OCM 4 / BT</strain>
    </source>
</reference>
<reference evidence="13 14" key="2">
    <citation type="journal article" date="2014" name="Genome Announc.">
        <title>Complete Genome Sequence of Coprothermobacter proteolyticus DSM 5265.</title>
        <authorList>
            <person name="Alexiev A."/>
            <person name="Coil D.A."/>
            <person name="Badger J.H."/>
            <person name="Enticknap J."/>
            <person name="Ward N."/>
            <person name="Robb F.T."/>
            <person name="Eisen J.A."/>
        </authorList>
    </citation>
    <scope>NUCLEOTIDE SEQUENCE [LARGE SCALE GENOMIC DNA]</scope>
    <source>
        <strain evidence="14">ATCC 35245 / DSM 5265 / OCM 4 / BT</strain>
    </source>
</reference>
<gene>
    <name evidence="13" type="ordered locus">COPRO5265_1315</name>
</gene>
<keyword evidence="3" id="KW-0285">Flavoprotein</keyword>
<feature type="binding site" evidence="11">
    <location>
        <position position="191"/>
    </location>
    <ligand>
        <name>[2Fe-2S] cluster</name>
        <dbReference type="ChEBI" id="CHEBI:190135"/>
    </ligand>
</feature>
<name>B5YA19_COPPD</name>
<sequence>MLNETFKLEKTDLGHYVVVFFGPVAEENLPQPGQFYMFYKEYVKKPFSVAFLKENRLFFIIKKVGPFTSSIPDEVRVEGPYGKPFPAVVTNTFLISGGAGIAPICFLAEKLTEQNLPFTWLHGESKAENLILLDYLPVKPNKVSVEPTLVTDLLPKEAQFYCACGPKPMLKGLHSKWGTNGFVSLEERMSCGFGACYGCVIPTTSGYQRVCKEGPVFEAGELLWQELCV</sequence>
<dbReference type="AlphaFoldDB" id="B5YA19"/>
<dbReference type="InterPro" id="IPR050353">
    <property type="entry name" value="PyrK_electron_transfer"/>
</dbReference>
<dbReference type="Proteomes" id="UP000001732">
    <property type="component" value="Chromosome"/>
</dbReference>
<evidence type="ECO:0000259" key="12">
    <source>
        <dbReference type="Pfam" id="PF10418"/>
    </source>
</evidence>
<evidence type="ECO:0000256" key="6">
    <source>
        <dbReference type="ARBA" id="ARBA00022827"/>
    </source>
</evidence>
<dbReference type="GO" id="GO:0051537">
    <property type="term" value="F:2 iron, 2 sulfur cluster binding"/>
    <property type="evidence" value="ECO:0007669"/>
    <property type="project" value="UniProtKB-KW"/>
</dbReference>
<dbReference type="GO" id="GO:0050660">
    <property type="term" value="F:flavin adenine dinucleotide binding"/>
    <property type="evidence" value="ECO:0007669"/>
    <property type="project" value="InterPro"/>
</dbReference>
<dbReference type="GO" id="GO:0006221">
    <property type="term" value="P:pyrimidine nucleotide biosynthetic process"/>
    <property type="evidence" value="ECO:0007669"/>
    <property type="project" value="InterPro"/>
</dbReference>
<dbReference type="eggNOG" id="COG0543">
    <property type="taxonomic scope" value="Bacteria"/>
</dbReference>
<keyword evidence="6" id="KW-0274">FAD</keyword>
<dbReference type="PANTHER" id="PTHR43513">
    <property type="entry name" value="DIHYDROOROTATE DEHYDROGENASE B (NAD(+)), ELECTRON TRANSFER SUBUNIT"/>
    <property type="match status" value="1"/>
</dbReference>
<evidence type="ECO:0000256" key="8">
    <source>
        <dbReference type="ARBA" id="ARBA00023004"/>
    </source>
</evidence>
<dbReference type="InterPro" id="IPR039261">
    <property type="entry name" value="FNR_nucleotide-bd"/>
</dbReference>
<keyword evidence="14" id="KW-1185">Reference proteome</keyword>
<dbReference type="HOGENOM" id="CLU_003827_1_2_9"/>
<accession>B5YA19</accession>
<dbReference type="EMBL" id="CP001145">
    <property type="protein sequence ID" value="ACI17288.1"/>
    <property type="molecule type" value="Genomic_DNA"/>
</dbReference>
<keyword evidence="5 11" id="KW-0479">Metal-binding</keyword>
<comment type="similarity">
    <text evidence="1">Belongs to the PyrK family.</text>
</comment>
<dbReference type="InterPro" id="IPR019480">
    <property type="entry name" value="Dihydroorotate_DH_Fe-S-bd"/>
</dbReference>
<evidence type="ECO:0000256" key="5">
    <source>
        <dbReference type="ARBA" id="ARBA00022723"/>
    </source>
</evidence>
<dbReference type="InterPro" id="IPR017938">
    <property type="entry name" value="Riboflavin_synthase-like_b-brl"/>
</dbReference>
<dbReference type="OrthoDB" id="9789468at2"/>
<dbReference type="InterPro" id="IPR012165">
    <property type="entry name" value="Cyt_c3_hydrogenase_gsu"/>
</dbReference>
<dbReference type="RefSeq" id="WP_012543940.1">
    <property type="nucleotide sequence ID" value="NC_011295.1"/>
</dbReference>
<dbReference type="KEGG" id="cpo:COPRO5265_1315"/>
<comment type="cofactor">
    <cofactor evidence="10">
        <name>[2Fe-2S] cluster</name>
        <dbReference type="ChEBI" id="CHEBI:190135"/>
    </cofactor>
</comment>
<feature type="binding site" evidence="11">
    <location>
        <position position="211"/>
    </location>
    <ligand>
        <name>[2Fe-2S] cluster</name>
        <dbReference type="ChEBI" id="CHEBI:190135"/>
    </ligand>
</feature>
<evidence type="ECO:0000313" key="14">
    <source>
        <dbReference type="Proteomes" id="UP000001732"/>
    </source>
</evidence>
<proteinExistence type="inferred from homology"/>
<feature type="binding site" evidence="11">
    <location>
        <position position="196"/>
    </location>
    <ligand>
        <name>[2Fe-2S] cluster</name>
        <dbReference type="ChEBI" id="CHEBI:190135"/>
    </ligand>
</feature>
<comment type="cofactor">
    <cofactor evidence="11">
        <name>[2Fe-2S] cluster</name>
        <dbReference type="ChEBI" id="CHEBI:190135"/>
    </cofactor>
    <text evidence="11">Binds 1 [2Fe-2S] cluster per subunit.</text>
</comment>
<keyword evidence="2" id="KW-0813">Transport</keyword>
<evidence type="ECO:0000256" key="10">
    <source>
        <dbReference type="ARBA" id="ARBA00034078"/>
    </source>
</evidence>
<dbReference type="Gene3D" id="3.40.50.80">
    <property type="entry name" value="Nucleotide-binding domain of ferredoxin-NADP reductase (FNR) module"/>
    <property type="match status" value="1"/>
</dbReference>
<feature type="domain" description="Dihydroorotate dehydrogenase electron transfer subunit iron-sulphur cluster binding" evidence="12">
    <location>
        <begin position="186"/>
        <end position="222"/>
    </location>
</feature>
<dbReference type="PANTHER" id="PTHR43513:SF3">
    <property type="entry name" value="DIHYDROOROTATE DEHYDROGENASE B (NAD(+)), ELECTRON TRANSFER SUBUNIT-RELATED"/>
    <property type="match status" value="1"/>
</dbReference>
<evidence type="ECO:0000256" key="3">
    <source>
        <dbReference type="ARBA" id="ARBA00022630"/>
    </source>
</evidence>
<organism evidence="13 14">
    <name type="scientific">Coprothermobacter proteolyticus (strain ATCC 35245 / DSM 5265 / OCM 4 / BT)</name>
    <dbReference type="NCBI Taxonomy" id="309798"/>
    <lineage>
        <taxon>Bacteria</taxon>
        <taxon>Pseudomonadati</taxon>
        <taxon>Coprothermobacterota</taxon>
        <taxon>Coprothermobacteria</taxon>
        <taxon>Coprothermobacterales</taxon>
        <taxon>Coprothermobacteraceae</taxon>
        <taxon>Coprothermobacter</taxon>
    </lineage>
</organism>
<keyword evidence="4 11" id="KW-0001">2Fe-2S</keyword>
<dbReference type="STRING" id="309798.COPRO5265_1315"/>
<evidence type="ECO:0000256" key="1">
    <source>
        <dbReference type="ARBA" id="ARBA00006422"/>
    </source>
</evidence>
<dbReference type="PIRSF" id="PIRSF006816">
    <property type="entry name" value="Cyc3_hyd_g"/>
    <property type="match status" value="1"/>
</dbReference>
<keyword evidence="9 11" id="KW-0411">Iron-sulfur</keyword>
<dbReference type="InterPro" id="IPR037117">
    <property type="entry name" value="Dihydroorotate_DH_ele_sf"/>
</dbReference>
<dbReference type="Pfam" id="PF10418">
    <property type="entry name" value="DHODB_Fe-S_bind"/>
    <property type="match status" value="1"/>
</dbReference>
<evidence type="ECO:0000256" key="2">
    <source>
        <dbReference type="ARBA" id="ARBA00022448"/>
    </source>
</evidence>